<dbReference type="EC" id="2.4.-.-" evidence="9"/>
<keyword evidence="10" id="KW-1185">Reference proteome</keyword>
<reference evidence="9 10" key="1">
    <citation type="submission" date="2024-05" db="EMBL/GenBank/DDBJ databases">
        <authorList>
            <consortium name="Candidatus Magnetaquicoccaceae bacterium FCR-1 genome sequencing consortium"/>
            <person name="Shimoshige H."/>
            <person name="Shimamura S."/>
            <person name="Taoka A."/>
            <person name="Kobayashi H."/>
            <person name="Maekawa T."/>
        </authorList>
    </citation>
    <scope>NUCLEOTIDE SEQUENCE [LARGE SCALE GENOMIC DNA]</scope>
    <source>
        <strain evidence="9 10">FCR-1</strain>
    </source>
</reference>
<dbReference type="Gene3D" id="3.90.550.10">
    <property type="entry name" value="Spore Coat Polysaccharide Biosynthesis Protein SpsA, Chain A"/>
    <property type="match status" value="1"/>
</dbReference>
<name>A0ABQ0C7S9_9PROT</name>
<keyword evidence="4 7" id="KW-0812">Transmembrane</keyword>
<keyword evidence="3 9" id="KW-0808">Transferase</keyword>
<evidence type="ECO:0000256" key="2">
    <source>
        <dbReference type="ARBA" id="ARBA00022676"/>
    </source>
</evidence>
<dbReference type="PANTHER" id="PTHR48090:SF1">
    <property type="entry name" value="PROPHAGE BACTOPRENOL GLUCOSYL TRANSFERASE HOMOLOG"/>
    <property type="match status" value="1"/>
</dbReference>
<evidence type="ECO:0000256" key="1">
    <source>
        <dbReference type="ARBA" id="ARBA00004141"/>
    </source>
</evidence>
<sequence>MTASVSPPLLSIVVPLYNEEQNIEPLYQRLKAALSPLDLRHELILVDNGSRDHTLAILKQLASLDPCVTYLTLSRNFGHQGGLVAGLEHARGEVVVSLDGDLQHPPEFIPSMIAQWRLGFDVVYTLKRDDRSISFLRKQTNILFYRLMSRLSGLNITVGQSDFRLMNRAALDAMLALPERTRFLRGLAQWIGFRQIGLEFQVERRHAGNSKYRFKDLVNFAINGIFSFSILPLRLFTLIGSGVSLLALGYAAYNLLITWYKQFMDIPTVAGYPTLSVGIFFLGGVQLIGIGLLGEYLGKVYDEVKQRPTYILRERSTPREAPEERPA</sequence>
<keyword evidence="5 7" id="KW-1133">Transmembrane helix</keyword>
<feature type="transmembrane region" description="Helical" evidence="7">
    <location>
        <begin position="235"/>
        <end position="257"/>
    </location>
</feature>
<reference evidence="9 10" key="2">
    <citation type="submission" date="2024-09" db="EMBL/GenBank/DDBJ databases">
        <title>Draft genome sequence of Candidatus Magnetaquicoccaceae bacterium FCR-1.</title>
        <authorList>
            <person name="Shimoshige H."/>
            <person name="Shimamura S."/>
            <person name="Taoka A."/>
            <person name="Kobayashi H."/>
            <person name="Maekawa T."/>
        </authorList>
    </citation>
    <scope>NUCLEOTIDE SEQUENCE [LARGE SCALE GENOMIC DNA]</scope>
    <source>
        <strain evidence="9 10">FCR-1</strain>
    </source>
</reference>
<dbReference type="SUPFAM" id="SSF53448">
    <property type="entry name" value="Nucleotide-diphospho-sugar transferases"/>
    <property type="match status" value="1"/>
</dbReference>
<evidence type="ECO:0000256" key="6">
    <source>
        <dbReference type="ARBA" id="ARBA00023136"/>
    </source>
</evidence>
<accession>A0ABQ0C7S9</accession>
<evidence type="ECO:0000256" key="7">
    <source>
        <dbReference type="SAM" id="Phobius"/>
    </source>
</evidence>
<organism evidence="9 10">
    <name type="scientific">Candidatus Magnetaquiglobus chichijimensis</name>
    <dbReference type="NCBI Taxonomy" id="3141448"/>
    <lineage>
        <taxon>Bacteria</taxon>
        <taxon>Pseudomonadati</taxon>
        <taxon>Pseudomonadota</taxon>
        <taxon>Magnetococcia</taxon>
        <taxon>Magnetococcales</taxon>
        <taxon>Candidatus Magnetaquicoccaceae</taxon>
        <taxon>Candidatus Magnetaquiglobus</taxon>
    </lineage>
</organism>
<evidence type="ECO:0000259" key="8">
    <source>
        <dbReference type="Pfam" id="PF00535"/>
    </source>
</evidence>
<dbReference type="GO" id="GO:0016757">
    <property type="term" value="F:glycosyltransferase activity"/>
    <property type="evidence" value="ECO:0007669"/>
    <property type="project" value="UniProtKB-KW"/>
</dbReference>
<evidence type="ECO:0000313" key="9">
    <source>
        <dbReference type="EMBL" id="GAB0056943.1"/>
    </source>
</evidence>
<protein>
    <submittedName>
        <fullName evidence="9">Glycosyltransferase</fullName>
        <ecNumber evidence="9">2.4.-.-</ecNumber>
    </submittedName>
</protein>
<keyword evidence="2 9" id="KW-0328">Glycosyltransferase</keyword>
<evidence type="ECO:0000256" key="4">
    <source>
        <dbReference type="ARBA" id="ARBA00022692"/>
    </source>
</evidence>
<comment type="caution">
    <text evidence="9">The sequence shown here is derived from an EMBL/GenBank/DDBJ whole genome shotgun (WGS) entry which is preliminary data.</text>
</comment>
<dbReference type="Pfam" id="PF00535">
    <property type="entry name" value="Glycos_transf_2"/>
    <property type="match status" value="1"/>
</dbReference>
<dbReference type="EMBL" id="BAAFGK010000004">
    <property type="protein sequence ID" value="GAB0056943.1"/>
    <property type="molecule type" value="Genomic_DNA"/>
</dbReference>
<proteinExistence type="predicted"/>
<dbReference type="InterPro" id="IPR029044">
    <property type="entry name" value="Nucleotide-diphossugar_trans"/>
</dbReference>
<keyword evidence="6 7" id="KW-0472">Membrane</keyword>
<feature type="transmembrane region" description="Helical" evidence="7">
    <location>
        <begin position="277"/>
        <end position="297"/>
    </location>
</feature>
<feature type="domain" description="Glycosyltransferase 2-like" evidence="8">
    <location>
        <begin position="11"/>
        <end position="173"/>
    </location>
</feature>
<comment type="subcellular location">
    <subcellularLocation>
        <location evidence="1">Membrane</location>
        <topology evidence="1">Multi-pass membrane protein</topology>
    </subcellularLocation>
</comment>
<dbReference type="PANTHER" id="PTHR48090">
    <property type="entry name" value="UNDECAPRENYL-PHOSPHATE 4-DEOXY-4-FORMAMIDO-L-ARABINOSE TRANSFERASE-RELATED"/>
    <property type="match status" value="1"/>
</dbReference>
<evidence type="ECO:0000256" key="3">
    <source>
        <dbReference type="ARBA" id="ARBA00022679"/>
    </source>
</evidence>
<dbReference type="InterPro" id="IPR001173">
    <property type="entry name" value="Glyco_trans_2-like"/>
</dbReference>
<dbReference type="InterPro" id="IPR050256">
    <property type="entry name" value="Glycosyltransferase_2"/>
</dbReference>
<dbReference type="Proteomes" id="UP001628193">
    <property type="component" value="Unassembled WGS sequence"/>
</dbReference>
<evidence type="ECO:0000256" key="5">
    <source>
        <dbReference type="ARBA" id="ARBA00022989"/>
    </source>
</evidence>
<dbReference type="CDD" id="cd04187">
    <property type="entry name" value="DPM1_like_bac"/>
    <property type="match status" value="1"/>
</dbReference>
<gene>
    <name evidence="9" type="ORF">SIID45300_01258</name>
</gene>
<evidence type="ECO:0000313" key="10">
    <source>
        <dbReference type="Proteomes" id="UP001628193"/>
    </source>
</evidence>